<dbReference type="STRING" id="10029.G3IET5"/>
<comment type="subcellular location">
    <subcellularLocation>
        <location evidence="1">Nucleus</location>
    </subcellularLocation>
</comment>
<feature type="region of interest" description="Disordered" evidence="4">
    <location>
        <begin position="173"/>
        <end position="208"/>
    </location>
</feature>
<reference evidence="7" key="2">
    <citation type="submission" date="2011-08" db="EMBL/GenBank/DDBJ databases">
        <title>The genomic sequence of the Chinese hamster ovary CHO-K1 cell line.</title>
        <authorList>
            <person name="Xu X."/>
            <person name="Nagarajan H."/>
            <person name="Lewis N.E."/>
            <person name="Pan S."/>
            <person name="Cai Z."/>
            <person name="Liu X."/>
            <person name="Chen W."/>
            <person name="Xie M."/>
            <person name="Wang W."/>
            <person name="Hammond S."/>
            <person name="Andersen M.R."/>
            <person name="Neff N."/>
            <person name="Passarelli B."/>
            <person name="Koh W."/>
            <person name="Fan C.H."/>
            <person name="Wang J."/>
            <person name="Gui Y."/>
            <person name="Lee K.H."/>
            <person name="Betenbaugh M.J."/>
            <person name="Quake S.R."/>
            <person name="Famili I."/>
            <person name="Palsson B.O."/>
            <person name="Wang J."/>
        </authorList>
    </citation>
    <scope>NUCLEOTIDE SEQUENCE</scope>
</reference>
<dbReference type="InterPro" id="IPR022102">
    <property type="entry name" value="HJURP_C"/>
</dbReference>
<feature type="domain" description="Holliday junction regulator protein family C-terminal" evidence="6">
    <location>
        <begin position="524"/>
        <end position="584"/>
    </location>
</feature>
<dbReference type="Pfam" id="PF12346">
    <property type="entry name" value="HJURP_mid"/>
    <property type="match status" value="1"/>
</dbReference>
<name>G3IET5_CRIGR</name>
<proteinExistence type="predicted"/>
<dbReference type="GO" id="GO:0005634">
    <property type="term" value="C:nucleus"/>
    <property type="evidence" value="ECO:0007669"/>
    <property type="project" value="UniProtKB-SubCell"/>
</dbReference>
<dbReference type="PANTHER" id="PTHR15992">
    <property type="entry name" value="HOLLIDAY JUNCTION RECOGNITION PROTEIN"/>
    <property type="match status" value="1"/>
</dbReference>
<dbReference type="Proteomes" id="UP000001075">
    <property type="component" value="Unassembled WGS sequence"/>
</dbReference>
<dbReference type="CTD" id="55355"/>
<dbReference type="GlyGen" id="G3IET5">
    <property type="glycosylation" value="1 site"/>
</dbReference>
<feature type="domain" description="Holliday junction regulator protein family C-terminal" evidence="6">
    <location>
        <begin position="389"/>
        <end position="449"/>
    </location>
</feature>
<feature type="region of interest" description="Disordered" evidence="4">
    <location>
        <begin position="630"/>
        <end position="658"/>
    </location>
</feature>
<keyword evidence="2" id="KW-0238">DNA-binding</keyword>
<dbReference type="RefSeq" id="XP_007651789.1">
    <property type="nucleotide sequence ID" value="XM_007653599.4"/>
</dbReference>
<evidence type="ECO:0000313" key="10">
    <source>
        <dbReference type="RefSeq" id="XP_027253298.1"/>
    </source>
</evidence>
<dbReference type="AlphaFoldDB" id="G3IET5"/>
<feature type="compositionally biased region" description="Polar residues" evidence="4">
    <location>
        <begin position="601"/>
        <end position="613"/>
    </location>
</feature>
<dbReference type="InterPro" id="IPR021052">
    <property type="entry name" value="HJURP_central_dom"/>
</dbReference>
<dbReference type="GeneID" id="100755715"/>
<dbReference type="GO" id="GO:0003677">
    <property type="term" value="F:DNA binding"/>
    <property type="evidence" value="ECO:0007669"/>
    <property type="project" value="UniProtKB-KW"/>
</dbReference>
<dbReference type="GO" id="GO:0000775">
    <property type="term" value="C:chromosome, centromeric region"/>
    <property type="evidence" value="ECO:0007669"/>
    <property type="project" value="TreeGrafter"/>
</dbReference>
<evidence type="ECO:0000256" key="1">
    <source>
        <dbReference type="ARBA" id="ARBA00004123"/>
    </source>
</evidence>
<evidence type="ECO:0000313" key="8">
    <source>
        <dbReference type="Proteomes" id="UP000001075"/>
    </source>
</evidence>
<feature type="domain" description="Holliday junction recognition protein HJURP central" evidence="5">
    <location>
        <begin position="259"/>
        <end position="369"/>
    </location>
</feature>
<dbReference type="Proteomes" id="UP001108280">
    <property type="component" value="Chromosome 2"/>
</dbReference>
<keyword evidence="9" id="KW-1185">Reference proteome</keyword>
<dbReference type="GO" id="GO:0042393">
    <property type="term" value="F:histone binding"/>
    <property type="evidence" value="ECO:0007669"/>
    <property type="project" value="InterPro"/>
</dbReference>
<reference evidence="10" key="5">
    <citation type="submission" date="2025-04" db="UniProtKB">
        <authorList>
            <consortium name="RefSeq"/>
        </authorList>
    </citation>
    <scope>IDENTIFICATION</scope>
    <source>
        <strain evidence="10">17A/GY</strain>
        <tissue evidence="10">Liver</tissue>
    </source>
</reference>
<feature type="compositionally biased region" description="Basic residues" evidence="4">
    <location>
        <begin position="283"/>
        <end position="311"/>
    </location>
</feature>
<dbReference type="GO" id="GO:0034080">
    <property type="term" value="P:CENP-A containing chromatin assembly"/>
    <property type="evidence" value="ECO:0007669"/>
    <property type="project" value="TreeGrafter"/>
</dbReference>
<protein>
    <submittedName>
        <fullName evidence="7 10">Holliday junction recognition protein</fullName>
    </submittedName>
</protein>
<reference evidence="9" key="3">
    <citation type="journal article" date="2018" name="Biotechnol. Bioeng.">
        <title>A reference genome of the Chinese hamster based on a hybrid assembly strategy.</title>
        <authorList>
            <person name="Rupp O."/>
            <person name="MacDonald M.L."/>
            <person name="Li S."/>
            <person name="Dhiman H."/>
            <person name="Polson S."/>
            <person name="Griep S."/>
            <person name="Heffner K."/>
            <person name="Hernandez I."/>
            <person name="Brinkrolf K."/>
            <person name="Jadhav V."/>
            <person name="Samoudi M."/>
            <person name="Hao H."/>
            <person name="Kingham B."/>
            <person name="Goesmann A."/>
            <person name="Betenbaugh M.J."/>
            <person name="Lewis N.E."/>
            <person name="Borth N."/>
            <person name="Lee K.H."/>
        </authorList>
    </citation>
    <scope>NUCLEOTIDE SEQUENCE [LARGE SCALE GENOMIC DNA]</scope>
    <source>
        <strain evidence="9">17A/GY</strain>
    </source>
</reference>
<feature type="compositionally biased region" description="Polar residues" evidence="4">
    <location>
        <begin position="190"/>
        <end position="208"/>
    </location>
</feature>
<evidence type="ECO:0000256" key="4">
    <source>
        <dbReference type="SAM" id="MobiDB-lite"/>
    </source>
</evidence>
<sequence>MDPKDQPDNRLLRHLQESRNRFQTFMHRLIAKYNQPFEDDPLVQMSTLTYETPQGLRVWGGKLIKEKSKEQTQDSSMRMITRLNRQAPDSSEHLQPCIQVPGDDSESSGADTSADEEERLPGALMPTVPGSPLKNDLRWKYLTQVDILLQDEEYFKNAEKRNGKDTLMTFVSSSRVTPPPGCQDGISEKSFGSPQVSASSSRDWSTSNPCQADMTIMPRNDSFSFLGTSSSSLSSQPLEVDNICDVTVSDMYEGMMYSMSRLLSLKPSCIISTKTYINQNWNPRRRLSQKSRVHMNRTYSHRSKPFQRSSKKGPSSKPGKEVLRDCKNLLHTAPKTDLKLERGSLEGSKLQVYKFNPAWKELQVMPQKYLDLNTANYHEQENRVKTLQWLISPVKIVPRPGMLPSQAEKWYKEIEMKFDKLHQECSLSSEKQLPLAGPTESWAVDVYRGTSRSPGSPQGIKTHRLSSPFNRGKKRSSEAFEDISEMSVKADSCLPSGHPTLLPLGGNTSAGLFLQRHNFGPIRKAVSPSTANSVPWTSPWGHGRNRYDEIKEEFDKLYQKYCLMSPPQQVKMTSCVTVSSKKAGAAVPSQTEDLRKLNPDSGFQSSPKLSASGWNIRKPQDSIPVEAQMSARTAGAVMRDPRFPTKRRKLSYPPTCAH</sequence>
<evidence type="ECO:0000313" key="7">
    <source>
        <dbReference type="EMBL" id="EGW13599.1"/>
    </source>
</evidence>
<evidence type="ECO:0000256" key="2">
    <source>
        <dbReference type="ARBA" id="ARBA00023125"/>
    </source>
</evidence>
<evidence type="ECO:0000256" key="3">
    <source>
        <dbReference type="ARBA" id="ARBA00023242"/>
    </source>
</evidence>
<dbReference type="OrthoDB" id="9948556at2759"/>
<dbReference type="eggNOG" id="ENOG502SJZT">
    <property type="taxonomic scope" value="Eukaryota"/>
</dbReference>
<dbReference type="RefSeq" id="XP_027253298.1">
    <property type="nucleotide sequence ID" value="XM_027397497.2"/>
</dbReference>
<dbReference type="InParanoid" id="G3IET5"/>
<dbReference type="PANTHER" id="PTHR15992:SF5">
    <property type="entry name" value="HOLLIDAY JUNCTION RECOGNITION PROTEIN"/>
    <property type="match status" value="1"/>
</dbReference>
<gene>
    <name evidence="10" type="primary">Hjurp</name>
    <name evidence="7" type="ORF">I79_022239</name>
</gene>
<dbReference type="KEGG" id="cge:100755715"/>
<feature type="region of interest" description="Disordered" evidence="4">
    <location>
        <begin position="587"/>
        <end position="616"/>
    </location>
</feature>
<keyword evidence="3" id="KW-0539">Nucleus</keyword>
<accession>G3IET5</accession>
<evidence type="ECO:0000259" key="6">
    <source>
        <dbReference type="Pfam" id="PF12347"/>
    </source>
</evidence>
<dbReference type="PaxDb" id="10029-XP_007633360.1"/>
<organism evidence="7 8">
    <name type="scientific">Cricetulus griseus</name>
    <name type="common">Chinese hamster</name>
    <name type="synonym">Cricetulus barabensis griseus</name>
    <dbReference type="NCBI Taxonomy" id="10029"/>
    <lineage>
        <taxon>Eukaryota</taxon>
        <taxon>Metazoa</taxon>
        <taxon>Chordata</taxon>
        <taxon>Craniata</taxon>
        <taxon>Vertebrata</taxon>
        <taxon>Euteleostomi</taxon>
        <taxon>Mammalia</taxon>
        <taxon>Eutheria</taxon>
        <taxon>Euarchontoglires</taxon>
        <taxon>Glires</taxon>
        <taxon>Rodentia</taxon>
        <taxon>Myomorpha</taxon>
        <taxon>Muroidea</taxon>
        <taxon>Cricetidae</taxon>
        <taxon>Cricetinae</taxon>
        <taxon>Cricetulus</taxon>
    </lineage>
</organism>
<feature type="region of interest" description="Disordered" evidence="4">
    <location>
        <begin position="86"/>
        <end position="129"/>
    </location>
</feature>
<dbReference type="Pfam" id="PF12347">
    <property type="entry name" value="HJURP_C"/>
    <property type="match status" value="2"/>
</dbReference>
<reference evidence="9" key="4">
    <citation type="journal article" date="2020" name="Biotechnol. Bioeng.">
        <title>Chromosome-scale scaffolds for the Chinese hamster reference genome assembly to facilitate the study of the CHO epigenome.</title>
        <authorList>
            <person name="Hilliard W."/>
            <person name="MacDonald M."/>
            <person name="Lee K.H."/>
        </authorList>
    </citation>
    <scope>NUCLEOTIDE SEQUENCE [LARGE SCALE GENOMIC DNA]</scope>
    <source>
        <strain evidence="9">17A/GY</strain>
    </source>
</reference>
<feature type="region of interest" description="Disordered" evidence="4">
    <location>
        <begin position="282"/>
        <end position="321"/>
    </location>
</feature>
<dbReference type="Gene3D" id="6.10.250.2320">
    <property type="match status" value="1"/>
</dbReference>
<evidence type="ECO:0000259" key="5">
    <source>
        <dbReference type="Pfam" id="PF12346"/>
    </source>
</evidence>
<evidence type="ECO:0000313" key="9">
    <source>
        <dbReference type="Proteomes" id="UP001108280"/>
    </source>
</evidence>
<dbReference type="EMBL" id="JH002269">
    <property type="protein sequence ID" value="EGW13599.1"/>
    <property type="molecule type" value="Genomic_DNA"/>
</dbReference>
<feature type="region of interest" description="Disordered" evidence="4">
    <location>
        <begin position="450"/>
        <end position="478"/>
    </location>
</feature>
<reference evidence="8" key="1">
    <citation type="journal article" date="2011" name="Nat. Biotechnol.">
        <title>The genomic sequence of the Chinese hamster ovary (CHO)-K1 cell line.</title>
        <authorList>
            <person name="Xu X."/>
            <person name="Nagarajan H."/>
            <person name="Lewis N.E."/>
            <person name="Pan S."/>
            <person name="Cai Z."/>
            <person name="Liu X."/>
            <person name="Chen W."/>
            <person name="Xie M."/>
            <person name="Wang W."/>
            <person name="Hammond S."/>
            <person name="Andersen M.R."/>
            <person name="Neff N."/>
            <person name="Passarelli B."/>
            <person name="Koh W."/>
            <person name="Fan H.C."/>
            <person name="Wang J."/>
            <person name="Gui Y."/>
            <person name="Lee K.H."/>
            <person name="Betenbaugh M.J."/>
            <person name="Quake S.R."/>
            <person name="Famili I."/>
            <person name="Palsson B.O."/>
            <person name="Wang J."/>
        </authorList>
    </citation>
    <scope>NUCLEOTIDE SEQUENCE [LARGE SCALE GENOMIC DNA]</scope>
    <source>
        <strain evidence="8">CHO K1 cell line</strain>
    </source>
</reference>